<evidence type="ECO:0000313" key="4">
    <source>
        <dbReference type="Proteomes" id="UP000323258"/>
    </source>
</evidence>
<dbReference type="InterPro" id="IPR029058">
    <property type="entry name" value="AB_hydrolase_fold"/>
</dbReference>
<evidence type="ECO:0000313" key="3">
    <source>
        <dbReference type="EMBL" id="TYR31071.1"/>
    </source>
</evidence>
<accession>A0A5D4GQI0</accession>
<dbReference type="PANTHER" id="PTHR43329">
    <property type="entry name" value="EPOXIDE HYDROLASE"/>
    <property type="match status" value="1"/>
</dbReference>
<gene>
    <name evidence="3" type="ORF">FY036_16720</name>
</gene>
<reference evidence="3 4" key="1">
    <citation type="submission" date="2019-08" db="EMBL/GenBank/DDBJ databases">
        <authorList>
            <person name="Seo Y.L."/>
        </authorList>
    </citation>
    <scope>NUCLEOTIDE SEQUENCE [LARGE SCALE GENOMIC DNA]</scope>
    <source>
        <strain evidence="3 4">MaA-C15</strain>
    </source>
</reference>
<reference evidence="3 4" key="2">
    <citation type="submission" date="2019-09" db="EMBL/GenBank/DDBJ databases">
        <title>Mesorhizobium sp. MaA-C15 isolated from Microcystis aeruginosa.</title>
        <authorList>
            <person name="Jeong S.E."/>
            <person name="Jin H.M."/>
            <person name="Jeon C.O."/>
        </authorList>
    </citation>
    <scope>NUCLEOTIDE SEQUENCE [LARGE SCALE GENOMIC DNA]</scope>
    <source>
        <strain evidence="3 4">MaA-C15</strain>
    </source>
</reference>
<comment type="caution">
    <text evidence="3">The sequence shown here is derived from an EMBL/GenBank/DDBJ whole genome shotgun (WGS) entry which is preliminary data.</text>
</comment>
<evidence type="ECO:0000256" key="1">
    <source>
        <dbReference type="ARBA" id="ARBA00022801"/>
    </source>
</evidence>
<protein>
    <submittedName>
        <fullName evidence="3">Alpha/beta hydrolase</fullName>
    </submittedName>
</protein>
<dbReference type="Proteomes" id="UP000323258">
    <property type="component" value="Unassembled WGS sequence"/>
</dbReference>
<dbReference type="AlphaFoldDB" id="A0A5D4GQI0"/>
<dbReference type="PRINTS" id="PR00111">
    <property type="entry name" value="ABHYDROLASE"/>
</dbReference>
<dbReference type="Pfam" id="PF00561">
    <property type="entry name" value="Abhydrolase_1"/>
    <property type="match status" value="1"/>
</dbReference>
<dbReference type="Gene3D" id="3.40.50.1820">
    <property type="entry name" value="alpha/beta hydrolase"/>
    <property type="match status" value="1"/>
</dbReference>
<dbReference type="OrthoDB" id="9804723at2"/>
<dbReference type="EMBL" id="VSZS01000065">
    <property type="protein sequence ID" value="TYR31071.1"/>
    <property type="molecule type" value="Genomic_DNA"/>
</dbReference>
<keyword evidence="1 3" id="KW-0378">Hydrolase</keyword>
<dbReference type="SUPFAM" id="SSF53474">
    <property type="entry name" value="alpha/beta-Hydrolases"/>
    <property type="match status" value="1"/>
</dbReference>
<name>A0A5D4GQI0_9HYPH</name>
<dbReference type="RefSeq" id="WP_148915872.1">
    <property type="nucleotide sequence ID" value="NZ_VSZS01000065.1"/>
</dbReference>
<dbReference type="PRINTS" id="PR00412">
    <property type="entry name" value="EPOXHYDRLASE"/>
</dbReference>
<dbReference type="GO" id="GO:0016787">
    <property type="term" value="F:hydrolase activity"/>
    <property type="evidence" value="ECO:0007669"/>
    <property type="project" value="UniProtKB-KW"/>
</dbReference>
<feature type="domain" description="AB hydrolase-1" evidence="2">
    <location>
        <begin position="26"/>
        <end position="283"/>
    </location>
</feature>
<evidence type="ECO:0000259" key="2">
    <source>
        <dbReference type="Pfam" id="PF00561"/>
    </source>
</evidence>
<proteinExistence type="predicted"/>
<dbReference type="InterPro" id="IPR000639">
    <property type="entry name" value="Epox_hydrolase-like"/>
</dbReference>
<dbReference type="InterPro" id="IPR000073">
    <property type="entry name" value="AB_hydrolase_1"/>
</dbReference>
<organism evidence="3 4">
    <name type="scientific">Neoaquamicrobium microcysteis</name>
    <dbReference type="NCBI Taxonomy" id="2682781"/>
    <lineage>
        <taxon>Bacteria</taxon>
        <taxon>Pseudomonadati</taxon>
        <taxon>Pseudomonadota</taxon>
        <taxon>Alphaproteobacteria</taxon>
        <taxon>Hyphomicrobiales</taxon>
        <taxon>Phyllobacteriaceae</taxon>
        <taxon>Neoaquamicrobium</taxon>
    </lineage>
</organism>
<sequence length="297" mass="33266">MRFRFERHDAGDVSLHVAMLGDHDKPLVICLHGFPEYWAAWAGVMKELAADFFLVAPDQRGFNLSSCPAGVENYRVRHMVADLASLADRLSPARPFVLAGHDWGASVAYAYAMAHPNRLSHLVIANGVHPVCFQRAILEDEGQRQASQYINRLRADDAETLLSQDDNRRLLRMIEGFSSAGFMDEAMRCAYREAWSKEGVLTGMLNWYRASPLVVPAVGGKGKSAMILDMPEEHFAIRMPHLVIWGEADQALRSSCLEGLDRFAPDLTVERVSDAGHWILHEQPKRVAQAIRDFAAR</sequence>
<keyword evidence="4" id="KW-1185">Reference proteome</keyword>